<dbReference type="PROSITE" id="PS01036">
    <property type="entry name" value="HSP70_3"/>
    <property type="match status" value="1"/>
</dbReference>
<dbReference type="Gene3D" id="3.90.640.10">
    <property type="entry name" value="Actin, Chain A, domain 4"/>
    <property type="match status" value="1"/>
</dbReference>
<dbReference type="FunFam" id="1.20.1270.10:FF:000016">
    <property type="entry name" value="Heat shock protein 70"/>
    <property type="match status" value="1"/>
</dbReference>
<dbReference type="Ensembl" id="ENSHBUT00000000690.1">
    <property type="protein sequence ID" value="ENSHBUP00000027474.1"/>
    <property type="gene ID" value="ENSHBUG00000010693.1"/>
</dbReference>
<keyword evidence="9" id="KW-1185">Reference proteome</keyword>
<dbReference type="SUPFAM" id="SSF53067">
    <property type="entry name" value="Actin-like ATPase domain"/>
    <property type="match status" value="2"/>
</dbReference>
<keyword evidence="7" id="KW-1133">Transmembrane helix</keyword>
<evidence type="ECO:0000256" key="5">
    <source>
        <dbReference type="RuleBase" id="RU003322"/>
    </source>
</evidence>
<dbReference type="GO" id="GO:0005524">
    <property type="term" value="F:ATP binding"/>
    <property type="evidence" value="ECO:0007669"/>
    <property type="project" value="UniProtKB-KW"/>
</dbReference>
<evidence type="ECO:0000256" key="3">
    <source>
        <dbReference type="ARBA" id="ARBA00022840"/>
    </source>
</evidence>
<proteinExistence type="inferred from homology"/>
<dbReference type="GO" id="GO:0140662">
    <property type="term" value="F:ATP-dependent protein folding chaperone"/>
    <property type="evidence" value="ECO:0007669"/>
    <property type="project" value="InterPro"/>
</dbReference>
<dbReference type="Gene3D" id="3.30.420.40">
    <property type="match status" value="3"/>
</dbReference>
<comment type="similarity">
    <text evidence="1 5">Belongs to the heat shock protein 70 family.</text>
</comment>
<sequence length="603" mass="67492">MVRSEERSWKRETPKTQDLHSKRPFEGTTRQAKKMIAAQDIAIGIKLGTTYSSVGIFQHGKVEIFPNDQGSMTTPSFCPEEIYMVLGKMKEIAEAYLGQQVSNAVITVPTYFSDLQRQATKNAGVIAGLNVLNIINEPTAAAIAYGLEKGNSEERNVLIFDLGGGTFNVSILTIKDHAFKVKSTASNYQLGGKDFDTHMVKHFVDELKKKHTKDISQNKTALMRLRTACERAKRELSSSSQASIELDSLFEGIDFYSSLTRARFEKLCSDLFRGTLELVEKSLRDAKLDKEQIHDVILVGGSTRIPKIQKLLQDFFNGQELNKSIDPDKVVVHGAAILSSDTSDNVQDLVLVEVVPLSLGIKTAGGVMTALVKRNTTIPTKQTQTFTTCSNNQPGIAIEVYEGERAMTKDNNLLDTFELTGIPPAPQGVAQIEVTFDIDANGILNVSAVDKSTGKENKITITNDKGRLNKEKIERMVQDAEKYKAEDDLQRDKIAAKNSLESYAFTMKSSVQDDNLKDKISEEDKKNVVEKCDEVFAWLENNQLVDKEEYHHKQKELEKVCNPIISKKTKKLSVCLFFILMHITTVCHILFYFFIIFFIMLVS</sequence>
<dbReference type="InterPro" id="IPR013126">
    <property type="entry name" value="Hsp_70_fam"/>
</dbReference>
<dbReference type="GeneTree" id="ENSGT00940000154813"/>
<dbReference type="InterPro" id="IPR018181">
    <property type="entry name" value="Heat_shock_70_CS"/>
</dbReference>
<accession>A0A3Q2WYC6</accession>
<reference evidence="8" key="1">
    <citation type="submission" date="2025-08" db="UniProtKB">
        <authorList>
            <consortium name="Ensembl"/>
        </authorList>
    </citation>
    <scope>IDENTIFICATION</scope>
</reference>
<evidence type="ECO:0000256" key="1">
    <source>
        <dbReference type="ARBA" id="ARBA00007381"/>
    </source>
</evidence>
<evidence type="ECO:0000256" key="4">
    <source>
        <dbReference type="ARBA" id="ARBA00048056"/>
    </source>
</evidence>
<dbReference type="InterPro" id="IPR043129">
    <property type="entry name" value="ATPase_NBD"/>
</dbReference>
<dbReference type="FunFam" id="3.30.420.40:FF:000028">
    <property type="entry name" value="heat shock 70 kDa protein-like"/>
    <property type="match status" value="1"/>
</dbReference>
<dbReference type="Gene3D" id="2.60.34.10">
    <property type="entry name" value="Substrate Binding Domain Of DNAk, Chain A, domain 1"/>
    <property type="match status" value="1"/>
</dbReference>
<feature type="region of interest" description="Disordered" evidence="6">
    <location>
        <begin position="1"/>
        <end position="30"/>
    </location>
</feature>
<dbReference type="FunFam" id="3.30.420.40:FF:000172">
    <property type="entry name" value="Heat shock 70 kDa protein"/>
    <property type="match status" value="1"/>
</dbReference>
<dbReference type="FunFam" id="2.60.34.10:FF:000002">
    <property type="entry name" value="Heat shock 70 kDa"/>
    <property type="match status" value="1"/>
</dbReference>
<keyword evidence="7" id="KW-0472">Membrane</keyword>
<evidence type="ECO:0000256" key="2">
    <source>
        <dbReference type="ARBA" id="ARBA00022741"/>
    </source>
</evidence>
<keyword evidence="3 5" id="KW-0067">ATP-binding</keyword>
<dbReference type="PANTHER" id="PTHR19375">
    <property type="entry name" value="HEAT SHOCK PROTEIN 70KDA"/>
    <property type="match status" value="1"/>
</dbReference>
<dbReference type="Pfam" id="PF00012">
    <property type="entry name" value="HSP70"/>
    <property type="match status" value="1"/>
</dbReference>
<dbReference type="PROSITE" id="PS00329">
    <property type="entry name" value="HSP70_2"/>
    <property type="match status" value="1"/>
</dbReference>
<evidence type="ECO:0000313" key="9">
    <source>
        <dbReference type="Proteomes" id="UP000264840"/>
    </source>
</evidence>
<dbReference type="Gene3D" id="1.20.1270.10">
    <property type="match status" value="1"/>
</dbReference>
<keyword evidence="2 5" id="KW-0547">Nucleotide-binding</keyword>
<name>A0A3Q2WYC6_HAPBU</name>
<reference evidence="8" key="2">
    <citation type="submission" date="2025-09" db="UniProtKB">
        <authorList>
            <consortium name="Ensembl"/>
        </authorList>
    </citation>
    <scope>IDENTIFICATION</scope>
</reference>
<keyword evidence="7" id="KW-0812">Transmembrane</keyword>
<protein>
    <submittedName>
        <fullName evidence="8">Heat shock 70 kDa protein 1-like</fullName>
    </submittedName>
</protein>
<evidence type="ECO:0000256" key="6">
    <source>
        <dbReference type="SAM" id="MobiDB-lite"/>
    </source>
</evidence>
<dbReference type="InterPro" id="IPR029047">
    <property type="entry name" value="HSP70_peptide-bd_sf"/>
</dbReference>
<dbReference type="FunFam" id="3.90.640.10:FF:000134">
    <property type="entry name" value="Heat shock cognate 71 kDa protein"/>
    <property type="match status" value="1"/>
</dbReference>
<evidence type="ECO:0000256" key="7">
    <source>
        <dbReference type="SAM" id="Phobius"/>
    </source>
</evidence>
<dbReference type="Proteomes" id="UP000264840">
    <property type="component" value="Unplaced"/>
</dbReference>
<dbReference type="AlphaFoldDB" id="A0A3Q2WYC6"/>
<feature type="transmembrane region" description="Helical" evidence="7">
    <location>
        <begin position="574"/>
        <end position="602"/>
    </location>
</feature>
<dbReference type="STRING" id="8153.ENSHBUP00000027474"/>
<dbReference type="SUPFAM" id="SSF100920">
    <property type="entry name" value="Heat shock protein 70kD (HSP70), peptide-binding domain"/>
    <property type="match status" value="1"/>
</dbReference>
<dbReference type="SUPFAM" id="SSF100934">
    <property type="entry name" value="Heat shock protein 70kD (HSP70), C-terminal subdomain"/>
    <property type="match status" value="1"/>
</dbReference>
<dbReference type="InterPro" id="IPR029048">
    <property type="entry name" value="HSP70_C_sf"/>
</dbReference>
<dbReference type="FunFam" id="3.30.420.40:FF:000545">
    <property type="entry name" value="Endoplasmic reticulum chaperone BiP"/>
    <property type="match status" value="1"/>
</dbReference>
<comment type="catalytic activity">
    <reaction evidence="4">
        <text>ATP + H2O = ADP + phosphate + H(+)</text>
        <dbReference type="Rhea" id="RHEA:13065"/>
        <dbReference type="ChEBI" id="CHEBI:15377"/>
        <dbReference type="ChEBI" id="CHEBI:15378"/>
        <dbReference type="ChEBI" id="CHEBI:30616"/>
        <dbReference type="ChEBI" id="CHEBI:43474"/>
        <dbReference type="ChEBI" id="CHEBI:456216"/>
        <dbReference type="EC" id="3.6.4.10"/>
    </reaction>
</comment>
<organism evidence="8 9">
    <name type="scientific">Haplochromis burtoni</name>
    <name type="common">Burton's mouthbrooder</name>
    <name type="synonym">Chromis burtoni</name>
    <dbReference type="NCBI Taxonomy" id="8153"/>
    <lineage>
        <taxon>Eukaryota</taxon>
        <taxon>Metazoa</taxon>
        <taxon>Chordata</taxon>
        <taxon>Craniata</taxon>
        <taxon>Vertebrata</taxon>
        <taxon>Euteleostomi</taxon>
        <taxon>Actinopterygii</taxon>
        <taxon>Neopterygii</taxon>
        <taxon>Teleostei</taxon>
        <taxon>Neoteleostei</taxon>
        <taxon>Acanthomorphata</taxon>
        <taxon>Ovalentaria</taxon>
        <taxon>Cichlomorphae</taxon>
        <taxon>Cichliformes</taxon>
        <taxon>Cichlidae</taxon>
        <taxon>African cichlids</taxon>
        <taxon>Pseudocrenilabrinae</taxon>
        <taxon>Haplochromini</taxon>
        <taxon>Haplochromis</taxon>
    </lineage>
</organism>
<evidence type="ECO:0000313" key="8">
    <source>
        <dbReference type="Ensembl" id="ENSHBUP00000027474.1"/>
    </source>
</evidence>
<dbReference type="PRINTS" id="PR00301">
    <property type="entry name" value="HEATSHOCK70"/>
</dbReference>
<feature type="compositionally biased region" description="Basic and acidic residues" evidence="6">
    <location>
        <begin position="1"/>
        <end position="25"/>
    </location>
</feature>